<keyword evidence="2" id="KW-0812">Transmembrane</keyword>
<dbReference type="Proteomes" id="UP000823661">
    <property type="component" value="Unassembled WGS sequence"/>
</dbReference>
<name>A0A9D9ENH7_9BACT</name>
<accession>A0A9D9ENH7</accession>
<keyword evidence="2" id="KW-1133">Transmembrane helix</keyword>
<protein>
    <recommendedName>
        <fullName evidence="5">AsmA-like C-terminal domain-containing protein</fullName>
    </recommendedName>
</protein>
<dbReference type="GO" id="GO:0005886">
    <property type="term" value="C:plasma membrane"/>
    <property type="evidence" value="ECO:0007669"/>
    <property type="project" value="TreeGrafter"/>
</dbReference>
<reference evidence="3" key="1">
    <citation type="submission" date="2020-10" db="EMBL/GenBank/DDBJ databases">
        <authorList>
            <person name="Gilroy R."/>
        </authorList>
    </citation>
    <scope>NUCLEOTIDE SEQUENCE</scope>
    <source>
        <strain evidence="3">B1-20833</strain>
    </source>
</reference>
<dbReference type="PANTHER" id="PTHR30441">
    <property type="entry name" value="DUF748 DOMAIN-CONTAINING PROTEIN"/>
    <property type="match status" value="1"/>
</dbReference>
<gene>
    <name evidence="3" type="ORF">IAC06_00520</name>
</gene>
<evidence type="ECO:0008006" key="5">
    <source>
        <dbReference type="Google" id="ProtNLM"/>
    </source>
</evidence>
<comment type="caution">
    <text evidence="3">The sequence shown here is derived from an EMBL/GenBank/DDBJ whole genome shotgun (WGS) entry which is preliminary data.</text>
</comment>
<evidence type="ECO:0000256" key="1">
    <source>
        <dbReference type="SAM" id="MobiDB-lite"/>
    </source>
</evidence>
<sequence>MDKNKASRIGRTLLKVIIGAVGIVAVLMVTVQVALSPALLTRIVNGIADDYIDGDLDFGKVSVSVVKSFPNLNVTLDSVVLTYPAERFAEYETGSAKARLLKMGKAETGDTLAAFRRFSASIDIGALVTGNIHIPDIELTGPRIFAKSYNDSTANWQILKSETTAAPSTDDADGTESSGTTVSSLPGITLERISLDGRPFIVLCSAKDTLFAALNIKEMKFRGRLSTRQPQRNRIGFTVDSMFIGGRLSGDTLAFALQRFRLREHRGDFALNVKAGAALATRSFGRIFIPVDIESRVNFIRDSLPGISISRLRADIACLPVDIKGDARFTPDSIRIKADASIDQCKVNDILRFWGRQLIPAAAKLRTDATISLNASINGWYNVDGSRLPAIDVRLDIPESPISHSGIRLDSRIAADIRAKGGGDAPVDLDINDFHLDGKALKLALKGSARDLLGNDPLFEIDGGLDISLDTLGQFIRKSTGLSVSGELASNARGKIRMSQISPYTFADADLTGFIRSGRLNINSEKDSIDVHIDSLDIVVATTGNRFDRSIEEGTRVIAVAARLDSTSIRYKDALSASGSALSIAAQNDAAVLDASDSSSYYPFSGKVSIGRLSLTDRDSTRITIRDSDNTFKVSPSKADREIPVLSLKSDSRAIRLRSAFDRASVRELGINIVATKSDARRKRMAKAFVDSLARRFPDVPRDSLFSHLRKIRGATALPDWLTEEDFRKNDLNFKLGDSMSKYFREWDFYGGLEFRRASIMTPAFPLRTSLNDFDGYITNNELTLNGFTLRSGRSEITADGKLTGLRGALLNNRPVKLDLGITSSRLNLNELLGAYSRGQSFNAASDSLSVAAETMDDETYEEIVAADSLSSDSVLQTSLIVIPANLIADISLKASNVTFSKMEMSSLSAELNVKERCAQLTDIKAVTNVGDLAFDGFYSTRTKSDITAGFSLNLNDITAEKIIEMMPAVDSIMPMLKSFYGQLDCELAATAQIDTAMNIMMPSLNGVLRIKGKDLALVESEDLYKIAKILKFKDIHNIKIDDMSVEGLIGDSRVEIFPFVLNVDRYSLALSGIQSLDQSFRYHISILRSPLLIRFGVDLWGPDFDNMKFKIGRAKYKDANVPVFSSVIDETRLNLLESIRNIFSKGVDAAVRENERQEAVTEYKEDIGYRNAAETDIEELSSEESAELESADDSQPSSHPEHSEGSDTDNPSSHPEHSEGSDTTVKN</sequence>
<feature type="region of interest" description="Disordered" evidence="1">
    <location>
        <begin position="1176"/>
        <end position="1228"/>
    </location>
</feature>
<keyword evidence="2" id="KW-0472">Membrane</keyword>
<organism evidence="3 4">
    <name type="scientific">Candidatus Cryptobacteroides intestinavium</name>
    <dbReference type="NCBI Taxonomy" id="2840766"/>
    <lineage>
        <taxon>Bacteria</taxon>
        <taxon>Pseudomonadati</taxon>
        <taxon>Bacteroidota</taxon>
        <taxon>Bacteroidia</taxon>
        <taxon>Bacteroidales</taxon>
        <taxon>Candidatus Cryptobacteroides</taxon>
    </lineage>
</organism>
<evidence type="ECO:0000313" key="3">
    <source>
        <dbReference type="EMBL" id="MBO8451356.1"/>
    </source>
</evidence>
<evidence type="ECO:0000256" key="2">
    <source>
        <dbReference type="SAM" id="Phobius"/>
    </source>
</evidence>
<proteinExistence type="predicted"/>
<dbReference type="GO" id="GO:0090313">
    <property type="term" value="P:regulation of protein targeting to membrane"/>
    <property type="evidence" value="ECO:0007669"/>
    <property type="project" value="TreeGrafter"/>
</dbReference>
<dbReference type="InterPro" id="IPR052894">
    <property type="entry name" value="AsmA-related"/>
</dbReference>
<reference evidence="3" key="2">
    <citation type="journal article" date="2021" name="PeerJ">
        <title>Extensive microbial diversity within the chicken gut microbiome revealed by metagenomics and culture.</title>
        <authorList>
            <person name="Gilroy R."/>
            <person name="Ravi A."/>
            <person name="Getino M."/>
            <person name="Pursley I."/>
            <person name="Horton D.L."/>
            <person name="Alikhan N.F."/>
            <person name="Baker D."/>
            <person name="Gharbi K."/>
            <person name="Hall N."/>
            <person name="Watson M."/>
            <person name="Adriaenssens E.M."/>
            <person name="Foster-Nyarko E."/>
            <person name="Jarju S."/>
            <person name="Secka A."/>
            <person name="Antonio M."/>
            <person name="Oren A."/>
            <person name="Chaudhuri R.R."/>
            <person name="La Ragione R."/>
            <person name="Hildebrand F."/>
            <person name="Pallen M.J."/>
        </authorList>
    </citation>
    <scope>NUCLEOTIDE SEQUENCE</scope>
    <source>
        <strain evidence="3">B1-20833</strain>
    </source>
</reference>
<dbReference type="EMBL" id="JADIMI010000007">
    <property type="protein sequence ID" value="MBO8451356.1"/>
    <property type="molecule type" value="Genomic_DNA"/>
</dbReference>
<dbReference type="PANTHER" id="PTHR30441:SF8">
    <property type="entry name" value="DUF748 DOMAIN-CONTAINING PROTEIN"/>
    <property type="match status" value="1"/>
</dbReference>
<feature type="compositionally biased region" description="Acidic residues" evidence="1">
    <location>
        <begin position="1176"/>
        <end position="1193"/>
    </location>
</feature>
<evidence type="ECO:0000313" key="4">
    <source>
        <dbReference type="Proteomes" id="UP000823661"/>
    </source>
</evidence>
<dbReference type="AlphaFoldDB" id="A0A9D9ENH7"/>
<feature type="transmembrane region" description="Helical" evidence="2">
    <location>
        <begin position="12"/>
        <end position="35"/>
    </location>
</feature>